<dbReference type="GO" id="GO:0051607">
    <property type="term" value="P:defense response to virus"/>
    <property type="evidence" value="ECO:0007669"/>
    <property type="project" value="UniProtKB-KW"/>
</dbReference>
<organism evidence="5 6">
    <name type="scientific">Ferroglobus placidus (strain DSM 10642 / AEDII12DO)</name>
    <dbReference type="NCBI Taxonomy" id="589924"/>
    <lineage>
        <taxon>Archaea</taxon>
        <taxon>Methanobacteriati</taxon>
        <taxon>Methanobacteriota</taxon>
        <taxon>Archaeoglobi</taxon>
        <taxon>Archaeoglobales</taxon>
        <taxon>Archaeoglobaceae</taxon>
        <taxon>Ferroglobus</taxon>
    </lineage>
</organism>
<gene>
    <name evidence="5" type="ordered locus">Ferp_1863</name>
</gene>
<dbReference type="Proteomes" id="UP000002613">
    <property type="component" value="Chromosome"/>
</dbReference>
<dbReference type="KEGG" id="fpl:Ferp_1863"/>
<keyword evidence="1" id="KW-0479">Metal-binding</keyword>
<dbReference type="STRING" id="589924.Ferp_1863"/>
<dbReference type="EMBL" id="CP001899">
    <property type="protein sequence ID" value="ADC66004.1"/>
    <property type="molecule type" value="Genomic_DNA"/>
</dbReference>
<reference evidence="5 6" key="2">
    <citation type="journal article" date="2011" name="Stand. Genomic Sci.">
        <title>Complete genome sequence of Ferroglobus placidus AEDII12DO.</title>
        <authorList>
            <person name="Anderson I."/>
            <person name="Risso C."/>
            <person name="Holmes D."/>
            <person name="Lucas S."/>
            <person name="Copeland A."/>
            <person name="Lapidus A."/>
            <person name="Cheng J.F."/>
            <person name="Bruce D."/>
            <person name="Goodwin L."/>
            <person name="Pitluck S."/>
            <person name="Saunders E."/>
            <person name="Brettin T."/>
            <person name="Detter J.C."/>
            <person name="Han C."/>
            <person name="Tapia R."/>
            <person name="Larimer F."/>
            <person name="Land M."/>
            <person name="Hauser L."/>
            <person name="Woyke T."/>
            <person name="Lovley D."/>
            <person name="Kyrpides N."/>
            <person name="Ivanova N."/>
        </authorList>
    </citation>
    <scope>NUCLEOTIDE SEQUENCE [LARGE SCALE GENOMIC DNA]</scope>
    <source>
        <strain evidence="6">DSM 10642 / AEDII12DO</strain>
    </source>
</reference>
<dbReference type="PaxDb" id="589924-Ferp_1863"/>
<dbReference type="GeneID" id="8779392"/>
<dbReference type="CDD" id="cd10013">
    <property type="entry name" value="Cas3''_I"/>
    <property type="match status" value="1"/>
</dbReference>
<dbReference type="RefSeq" id="WP_012966343.1">
    <property type="nucleotide sequence ID" value="NC_013849.1"/>
</dbReference>
<evidence type="ECO:0000256" key="3">
    <source>
        <dbReference type="ARBA" id="ARBA00023118"/>
    </source>
</evidence>
<sequence length="264" mass="30896">MNEQILVWTDEKDLSKRQTYEEHVNGMIECWNKYLKKKYAKSLTRVLRVNSSLLDEIVKFTLILHDAGKCTLYYQQNITSPKRYRHEIVSAYLAYRLSEDVFEKRIRHVISGSIFIHHEPILMGSISFQRERGVTLTDIRGRIEYPSSSRLEKVESTKIMHNNFKSLLESLLINHLNSNTIDKMLDNLRSIKTELSVDDIVNTIGNIVSTLALAGDDTWRHMARIQVSALQYILVVCDYYGSKNRDSEESKFQEEIKWEWGEET</sequence>
<dbReference type="Gene3D" id="1.10.3210.30">
    <property type="match status" value="1"/>
</dbReference>
<dbReference type="Pfam" id="PF18019">
    <property type="entry name" value="Cas3_HD"/>
    <property type="match status" value="1"/>
</dbReference>
<evidence type="ECO:0000313" key="6">
    <source>
        <dbReference type="Proteomes" id="UP000002613"/>
    </source>
</evidence>
<dbReference type="HOGENOM" id="CLU_1052127_0_0_2"/>
<evidence type="ECO:0000259" key="4">
    <source>
        <dbReference type="PROSITE" id="PS51643"/>
    </source>
</evidence>
<keyword evidence="6" id="KW-1185">Reference proteome</keyword>
<evidence type="ECO:0000313" key="5">
    <source>
        <dbReference type="EMBL" id="ADC66004.1"/>
    </source>
</evidence>
<dbReference type="NCBIfam" id="TIGR01596">
    <property type="entry name" value="cas3_HD"/>
    <property type="match status" value="1"/>
</dbReference>
<keyword evidence="2" id="KW-0378">Hydrolase</keyword>
<dbReference type="eggNOG" id="arCOG01442">
    <property type="taxonomic scope" value="Archaea"/>
</dbReference>
<dbReference type="GO" id="GO:0016787">
    <property type="term" value="F:hydrolase activity"/>
    <property type="evidence" value="ECO:0007669"/>
    <property type="project" value="UniProtKB-KW"/>
</dbReference>
<keyword evidence="3" id="KW-0051">Antiviral defense</keyword>
<evidence type="ECO:0000256" key="1">
    <source>
        <dbReference type="ARBA" id="ARBA00022723"/>
    </source>
</evidence>
<dbReference type="PROSITE" id="PS51643">
    <property type="entry name" value="HD_CAS3"/>
    <property type="match status" value="1"/>
</dbReference>
<dbReference type="InterPro" id="IPR006483">
    <property type="entry name" value="CRISPR-assoc_Cas3_HD"/>
</dbReference>
<name>D3RZU1_FERPA</name>
<dbReference type="AlphaFoldDB" id="D3RZU1"/>
<proteinExistence type="predicted"/>
<accession>D3RZU1</accession>
<dbReference type="InterPro" id="IPR038257">
    <property type="entry name" value="CRISPR-assoc_Cas3_HD_sf"/>
</dbReference>
<protein>
    <submittedName>
        <fullName evidence="5">CRISPR-associated HD domain protein</fullName>
    </submittedName>
</protein>
<dbReference type="OrthoDB" id="99692at2157"/>
<evidence type="ECO:0000256" key="2">
    <source>
        <dbReference type="ARBA" id="ARBA00022801"/>
    </source>
</evidence>
<dbReference type="GO" id="GO:0046872">
    <property type="term" value="F:metal ion binding"/>
    <property type="evidence" value="ECO:0007669"/>
    <property type="project" value="UniProtKB-KW"/>
</dbReference>
<feature type="domain" description="HD Cas3-type" evidence="4">
    <location>
        <begin position="13"/>
        <end position="184"/>
    </location>
</feature>
<reference evidence="6" key="1">
    <citation type="submission" date="2010-02" db="EMBL/GenBank/DDBJ databases">
        <title>Complete sequence of Ferroglobus placidus DSM 10642.</title>
        <authorList>
            <consortium name="US DOE Joint Genome Institute"/>
            <person name="Lucas S."/>
            <person name="Copeland A."/>
            <person name="Lapidus A."/>
            <person name="Cheng J.-F."/>
            <person name="Bruce D."/>
            <person name="Goodwin L."/>
            <person name="Pitluck S."/>
            <person name="Saunders E."/>
            <person name="Brettin T."/>
            <person name="Detter J.C."/>
            <person name="Han C."/>
            <person name="Tapia R."/>
            <person name="Larimer F."/>
            <person name="Land M."/>
            <person name="Hauser L."/>
            <person name="Kyrpides N."/>
            <person name="Ivanova N."/>
            <person name="Holmes D."/>
            <person name="Lovley D."/>
            <person name="Kyrpides N."/>
            <person name="Anderson I.J."/>
            <person name="Woyke T."/>
        </authorList>
    </citation>
    <scope>NUCLEOTIDE SEQUENCE [LARGE SCALE GENOMIC DNA]</scope>
    <source>
        <strain evidence="6">DSM 10642 / AEDII12DO</strain>
    </source>
</reference>